<keyword evidence="2" id="KW-0813">Transport</keyword>
<keyword evidence="5 7" id="KW-1133">Transmembrane helix</keyword>
<reference evidence="9" key="1">
    <citation type="submission" date="2023-03" db="EMBL/GenBank/DDBJ databases">
        <authorList>
            <person name="Julca I."/>
        </authorList>
    </citation>
    <scope>NUCLEOTIDE SEQUENCE</scope>
</reference>
<evidence type="ECO:0000256" key="2">
    <source>
        <dbReference type="ARBA" id="ARBA00022448"/>
    </source>
</evidence>
<feature type="transmembrane region" description="Helical" evidence="7">
    <location>
        <begin position="88"/>
        <end position="109"/>
    </location>
</feature>
<organism evidence="9 10">
    <name type="scientific">Oldenlandia corymbosa var. corymbosa</name>
    <dbReference type="NCBI Taxonomy" id="529605"/>
    <lineage>
        <taxon>Eukaryota</taxon>
        <taxon>Viridiplantae</taxon>
        <taxon>Streptophyta</taxon>
        <taxon>Embryophyta</taxon>
        <taxon>Tracheophyta</taxon>
        <taxon>Spermatophyta</taxon>
        <taxon>Magnoliopsida</taxon>
        <taxon>eudicotyledons</taxon>
        <taxon>Gunneridae</taxon>
        <taxon>Pentapetalae</taxon>
        <taxon>asterids</taxon>
        <taxon>lamiids</taxon>
        <taxon>Gentianales</taxon>
        <taxon>Rubiaceae</taxon>
        <taxon>Rubioideae</taxon>
        <taxon>Spermacoceae</taxon>
        <taxon>Hedyotis-Oldenlandia complex</taxon>
        <taxon>Oldenlandia</taxon>
    </lineage>
</organism>
<keyword evidence="4" id="KW-0029">Amino-acid transport</keyword>
<dbReference type="Proteomes" id="UP001161247">
    <property type="component" value="Chromosome 1"/>
</dbReference>
<feature type="transmembrane region" description="Helical" evidence="7">
    <location>
        <begin position="371"/>
        <end position="398"/>
    </location>
</feature>
<dbReference type="AlphaFoldDB" id="A0AAV1BZB4"/>
<keyword evidence="6 7" id="KW-0472">Membrane</keyword>
<name>A0AAV1BZB4_OLDCO</name>
<evidence type="ECO:0000256" key="6">
    <source>
        <dbReference type="ARBA" id="ARBA00023136"/>
    </source>
</evidence>
<gene>
    <name evidence="9" type="ORF">OLC1_LOCUS778</name>
</gene>
<dbReference type="InterPro" id="IPR013057">
    <property type="entry name" value="AA_transpt_TM"/>
</dbReference>
<dbReference type="GO" id="GO:0016020">
    <property type="term" value="C:membrane"/>
    <property type="evidence" value="ECO:0007669"/>
    <property type="project" value="UniProtKB-SubCell"/>
</dbReference>
<evidence type="ECO:0000256" key="5">
    <source>
        <dbReference type="ARBA" id="ARBA00022989"/>
    </source>
</evidence>
<feature type="transmembrane region" description="Helical" evidence="7">
    <location>
        <begin position="240"/>
        <end position="264"/>
    </location>
</feature>
<feature type="transmembrane region" description="Helical" evidence="7">
    <location>
        <begin position="459"/>
        <end position="478"/>
    </location>
</feature>
<dbReference type="EMBL" id="OX459118">
    <property type="protein sequence ID" value="CAI9088133.1"/>
    <property type="molecule type" value="Genomic_DNA"/>
</dbReference>
<feature type="transmembrane region" description="Helical" evidence="7">
    <location>
        <begin position="171"/>
        <end position="189"/>
    </location>
</feature>
<comment type="subcellular location">
    <subcellularLocation>
        <location evidence="1">Membrane</location>
    </subcellularLocation>
</comment>
<dbReference type="Pfam" id="PF01490">
    <property type="entry name" value="Aa_trans"/>
    <property type="match status" value="1"/>
</dbReference>
<evidence type="ECO:0000313" key="10">
    <source>
        <dbReference type="Proteomes" id="UP001161247"/>
    </source>
</evidence>
<evidence type="ECO:0000256" key="7">
    <source>
        <dbReference type="SAM" id="Phobius"/>
    </source>
</evidence>
<evidence type="ECO:0000256" key="1">
    <source>
        <dbReference type="ARBA" id="ARBA00004370"/>
    </source>
</evidence>
<evidence type="ECO:0000256" key="3">
    <source>
        <dbReference type="ARBA" id="ARBA00022692"/>
    </source>
</evidence>
<feature type="transmembrane region" description="Helical" evidence="7">
    <location>
        <begin position="433"/>
        <end position="453"/>
    </location>
</feature>
<evidence type="ECO:0000256" key="4">
    <source>
        <dbReference type="ARBA" id="ARBA00022970"/>
    </source>
</evidence>
<evidence type="ECO:0000313" key="9">
    <source>
        <dbReference type="EMBL" id="CAI9088133.1"/>
    </source>
</evidence>
<feature type="transmembrane region" description="Helical" evidence="7">
    <location>
        <begin position="331"/>
        <end position="351"/>
    </location>
</feature>
<sequence>MGYLDDISSRLKLDGGDLSAVGTPANNDSGSIYTASDEYGYEEAEDTAFLMSHSDTNLHKFNTTTSHISSFELEHKDQEAVVQRTGTVWTATAHIITGVIGAGVLSLAWSTAQLGWIAGPLSMIVFAVITLISTLLLIECYMSHDSEAGLIRHRSLTGVVKYYLGEKNQKICAIFVVESLYGCAIAYTITVTESISAIQKANCYHKHGHEAHCGGNNSKFMLMFGALQILVSQIPDFHNMAWLSVIAAAMSFTYASIGLGLGLAKVAENGKIMGSISGVSTSNSADKMWLVFQGLSDIAFAYPYSVIILEIQDTLKSPPPENKTMIKASRFSIFTTTVFYLCCGCFGYAAFGDKTPGNLLTGFGFYEPYWLVDFANACIILHLVGGYQIFSQVIFAMVEKWFARKYPNHPLSKNLDFKKLPFLGNVEVNMFRLVFRTVYVVTVTGISILFPYFNQVLGVLGALNFWSLGIYFPVEVFIKHRKIVSWTKQWVLLELFSGVCLVISIVGLTGSVQGLVKARLG</sequence>
<keyword evidence="3 7" id="KW-0812">Transmembrane</keyword>
<proteinExistence type="predicted"/>
<feature type="domain" description="Amino acid transporter transmembrane" evidence="8">
    <location>
        <begin position="84"/>
        <end position="516"/>
    </location>
</feature>
<feature type="transmembrane region" description="Helical" evidence="7">
    <location>
        <begin position="490"/>
        <end position="512"/>
    </location>
</feature>
<evidence type="ECO:0000259" key="8">
    <source>
        <dbReference type="Pfam" id="PF01490"/>
    </source>
</evidence>
<accession>A0AAV1BZB4</accession>
<keyword evidence="10" id="KW-1185">Reference proteome</keyword>
<dbReference type="PANTHER" id="PTHR48017">
    <property type="entry name" value="OS05G0424000 PROTEIN-RELATED"/>
    <property type="match status" value="1"/>
</dbReference>
<dbReference type="GO" id="GO:0006865">
    <property type="term" value="P:amino acid transport"/>
    <property type="evidence" value="ECO:0007669"/>
    <property type="project" value="UniProtKB-KW"/>
</dbReference>
<protein>
    <submittedName>
        <fullName evidence="9">OLC1v1022379C1</fullName>
    </submittedName>
</protein>
<feature type="transmembrane region" description="Helical" evidence="7">
    <location>
        <begin position="115"/>
        <end position="138"/>
    </location>
</feature>